<sequence>MDLGEDVFQARDLIGDHAYLGDNNRWGYINDLVVRDGRLVAIVVEVADERVSRHYAPPFDETAGVDPGDRRYTPPLNENAIEELGEFDYDRFRKRHQP</sequence>
<keyword evidence="4" id="KW-1185">Reference proteome</keyword>
<protein>
    <recommendedName>
        <fullName evidence="2">PRC-barrel domain-containing protein</fullName>
    </recommendedName>
</protein>
<dbReference type="RefSeq" id="WP_247242827.1">
    <property type="nucleotide sequence ID" value="NZ_JALJRA010000003.1"/>
</dbReference>
<comment type="caution">
    <text evidence="3">The sequence shown here is derived from an EMBL/GenBank/DDBJ whole genome shotgun (WGS) entry which is preliminary data.</text>
</comment>
<dbReference type="Pfam" id="PF05239">
    <property type="entry name" value="PRC"/>
    <property type="match status" value="1"/>
</dbReference>
<dbReference type="Proteomes" id="UP001549031">
    <property type="component" value="Unassembled WGS sequence"/>
</dbReference>
<dbReference type="InterPro" id="IPR011033">
    <property type="entry name" value="PRC_barrel-like_sf"/>
</dbReference>
<name>A0ABV2H2Z7_9HYPH</name>
<evidence type="ECO:0000313" key="4">
    <source>
        <dbReference type="Proteomes" id="UP001549031"/>
    </source>
</evidence>
<organism evidence="3 4">
    <name type="scientific">Pseudorhizobium tarimense</name>
    <dbReference type="NCBI Taxonomy" id="1079109"/>
    <lineage>
        <taxon>Bacteria</taxon>
        <taxon>Pseudomonadati</taxon>
        <taxon>Pseudomonadota</taxon>
        <taxon>Alphaproteobacteria</taxon>
        <taxon>Hyphomicrobiales</taxon>
        <taxon>Rhizobiaceae</taxon>
        <taxon>Rhizobium/Agrobacterium group</taxon>
        <taxon>Pseudorhizobium</taxon>
    </lineage>
</organism>
<dbReference type="InterPro" id="IPR027275">
    <property type="entry name" value="PRC-brl_dom"/>
</dbReference>
<evidence type="ECO:0000256" key="1">
    <source>
        <dbReference type="SAM" id="MobiDB-lite"/>
    </source>
</evidence>
<feature type="domain" description="PRC-barrel" evidence="2">
    <location>
        <begin position="5"/>
        <end position="72"/>
    </location>
</feature>
<feature type="region of interest" description="Disordered" evidence="1">
    <location>
        <begin position="58"/>
        <end position="77"/>
    </location>
</feature>
<dbReference type="EMBL" id="JBEPLJ010000003">
    <property type="protein sequence ID" value="MET3584920.1"/>
    <property type="molecule type" value="Genomic_DNA"/>
</dbReference>
<proteinExistence type="predicted"/>
<accession>A0ABV2H2Z7</accession>
<dbReference type="SUPFAM" id="SSF50346">
    <property type="entry name" value="PRC-barrel domain"/>
    <property type="match status" value="1"/>
</dbReference>
<evidence type="ECO:0000259" key="2">
    <source>
        <dbReference type="Pfam" id="PF05239"/>
    </source>
</evidence>
<reference evidence="3 4" key="1">
    <citation type="submission" date="2024-06" db="EMBL/GenBank/DDBJ databases">
        <title>Genomic Encyclopedia of Type Strains, Phase IV (KMG-IV): sequencing the most valuable type-strain genomes for metagenomic binning, comparative biology and taxonomic classification.</title>
        <authorList>
            <person name="Goeker M."/>
        </authorList>
    </citation>
    <scope>NUCLEOTIDE SEQUENCE [LARGE SCALE GENOMIC DNA]</scope>
    <source>
        <strain evidence="3 4">DSM 105042</strain>
    </source>
</reference>
<gene>
    <name evidence="3" type="ORF">ABID21_001021</name>
</gene>
<evidence type="ECO:0000313" key="3">
    <source>
        <dbReference type="EMBL" id="MET3584920.1"/>
    </source>
</evidence>